<accession>A0ABS8CL10</accession>
<comment type="caution">
    <text evidence="1">The sequence shown here is derived from an EMBL/GenBank/DDBJ whole genome shotgun (WGS) entry which is preliminary data.</text>
</comment>
<keyword evidence="2" id="KW-1185">Reference proteome</keyword>
<protein>
    <submittedName>
        <fullName evidence="1">DUF3572 domain-containing protein</fullName>
    </submittedName>
</protein>
<dbReference type="RefSeq" id="WP_226934761.1">
    <property type="nucleotide sequence ID" value="NZ_JACDXX010000005.1"/>
</dbReference>
<sequence length="93" mass="9819">MAAQDFGMTLALQGLAWLAADEDRILPFLAQSGLLASELRSRAGEPEVLAAVLDFLLSDEAMLLSFCGDLGLNPAEIAPARAQLPGGDVPHWT</sequence>
<dbReference type="Proteomes" id="UP001198571">
    <property type="component" value="Unassembled WGS sequence"/>
</dbReference>
<proteinExistence type="predicted"/>
<dbReference type="InterPro" id="IPR021955">
    <property type="entry name" value="DUF3572"/>
</dbReference>
<dbReference type="Pfam" id="PF12096">
    <property type="entry name" value="DUF3572"/>
    <property type="match status" value="1"/>
</dbReference>
<dbReference type="EMBL" id="JACDXX010000005">
    <property type="protein sequence ID" value="MCB5409860.1"/>
    <property type="molecule type" value="Genomic_DNA"/>
</dbReference>
<gene>
    <name evidence="1" type="ORF">H0485_07580</name>
</gene>
<reference evidence="1 2" key="1">
    <citation type="submission" date="2020-07" db="EMBL/GenBank/DDBJ databases">
        <title>Pseudogemmobacter sp. nov., isolated from poultry manure in Taiwan.</title>
        <authorList>
            <person name="Lin S.-Y."/>
            <person name="Tang Y.-S."/>
            <person name="Young C.-C."/>
        </authorList>
    </citation>
    <scope>NUCLEOTIDE SEQUENCE [LARGE SCALE GENOMIC DNA]</scope>
    <source>
        <strain evidence="1 2">CC-YST710</strain>
    </source>
</reference>
<evidence type="ECO:0000313" key="1">
    <source>
        <dbReference type="EMBL" id="MCB5409860.1"/>
    </source>
</evidence>
<name>A0ABS8CL10_9RHOB</name>
<organism evidence="1 2">
    <name type="scientific">Pseudogemmobacter faecipullorum</name>
    <dbReference type="NCBI Taxonomy" id="2755041"/>
    <lineage>
        <taxon>Bacteria</taxon>
        <taxon>Pseudomonadati</taxon>
        <taxon>Pseudomonadota</taxon>
        <taxon>Alphaproteobacteria</taxon>
        <taxon>Rhodobacterales</taxon>
        <taxon>Paracoccaceae</taxon>
        <taxon>Pseudogemmobacter</taxon>
    </lineage>
</organism>
<evidence type="ECO:0000313" key="2">
    <source>
        <dbReference type="Proteomes" id="UP001198571"/>
    </source>
</evidence>